<dbReference type="InterPro" id="IPR000537">
    <property type="entry name" value="UbiA_prenyltransferase"/>
</dbReference>
<organism evidence="6 7">
    <name type="scientific">Candidatus Roizmanbacteria bacterium CG_4_10_14_0_8_um_filter_39_9</name>
    <dbReference type="NCBI Taxonomy" id="1974829"/>
    <lineage>
        <taxon>Bacteria</taxon>
        <taxon>Candidatus Roizmaniibacteriota</taxon>
    </lineage>
</organism>
<feature type="transmembrane region" description="Helical" evidence="5">
    <location>
        <begin position="216"/>
        <end position="235"/>
    </location>
</feature>
<accession>A0A2M7QBS6</accession>
<gene>
    <name evidence="6" type="ORF">COY90_04670</name>
</gene>
<sequence>MEIIYYRKLLYNTRVEKKRILVYARALRVNQWIKNFIVFTPVVFSGKLFVLSIFLETLVAFLIFCLLSSTSYLLNDIIDYPFDIKHPTKKFRPIAAGQITIQQATFLVFILTIISLIISLFVSIPFFFLALLFILLHFFYSLFLKKFPTVDIFSISFSFMLRATAGEVASGYHIPIWLLLTIFFISLFMATIKRHAELVTHGRETRESLYRYKEHFLDFLTNTFATSTIIAYATYTYVEQIPQAKIFSFNGPIFPPLEVRKWMMITVPLVVYGVARYAQLLYERDEGERPEKLITQDKPLVATIVLWTIIVVLLIYVL</sequence>
<keyword evidence="2 5" id="KW-0812">Transmembrane</keyword>
<dbReference type="InterPro" id="IPR044878">
    <property type="entry name" value="UbiA_sf"/>
</dbReference>
<feature type="transmembrane region" description="Helical" evidence="5">
    <location>
        <begin position="48"/>
        <end position="74"/>
    </location>
</feature>
<feature type="transmembrane region" description="Helical" evidence="5">
    <location>
        <begin position="95"/>
        <end position="118"/>
    </location>
</feature>
<evidence type="ECO:0000256" key="4">
    <source>
        <dbReference type="ARBA" id="ARBA00023136"/>
    </source>
</evidence>
<dbReference type="PANTHER" id="PTHR11048:SF5">
    <property type="entry name" value="DECAPRENYL-PHOSPHATE PHOSPHORIBOSYLTRANSFERASE"/>
    <property type="match status" value="1"/>
</dbReference>
<dbReference type="Proteomes" id="UP000230108">
    <property type="component" value="Unassembled WGS sequence"/>
</dbReference>
<dbReference type="AlphaFoldDB" id="A0A2M7QBS6"/>
<feature type="transmembrane region" description="Helical" evidence="5">
    <location>
        <begin position="174"/>
        <end position="192"/>
    </location>
</feature>
<proteinExistence type="predicted"/>
<evidence type="ECO:0000256" key="2">
    <source>
        <dbReference type="ARBA" id="ARBA00022692"/>
    </source>
</evidence>
<reference evidence="7" key="1">
    <citation type="submission" date="2017-09" db="EMBL/GenBank/DDBJ databases">
        <title>Depth-based differentiation of microbial function through sediment-hosted aquifers and enrichment of novel symbionts in the deep terrestrial subsurface.</title>
        <authorList>
            <person name="Probst A.J."/>
            <person name="Ladd B."/>
            <person name="Jarett J.K."/>
            <person name="Geller-Mcgrath D.E."/>
            <person name="Sieber C.M.K."/>
            <person name="Emerson J.B."/>
            <person name="Anantharaman K."/>
            <person name="Thomas B.C."/>
            <person name="Malmstrom R."/>
            <person name="Stieglmeier M."/>
            <person name="Klingl A."/>
            <person name="Woyke T."/>
            <person name="Ryan C.M."/>
            <person name="Banfield J.F."/>
        </authorList>
    </citation>
    <scope>NUCLEOTIDE SEQUENCE [LARGE SCALE GENOMIC DNA]</scope>
</reference>
<feature type="transmembrane region" description="Helical" evidence="5">
    <location>
        <begin position="299"/>
        <end position="317"/>
    </location>
</feature>
<dbReference type="GO" id="GO:0016765">
    <property type="term" value="F:transferase activity, transferring alkyl or aryl (other than methyl) groups"/>
    <property type="evidence" value="ECO:0007669"/>
    <property type="project" value="InterPro"/>
</dbReference>
<dbReference type="PANTHER" id="PTHR11048">
    <property type="entry name" value="PRENYLTRANSFERASES"/>
    <property type="match status" value="1"/>
</dbReference>
<name>A0A2M7QBS6_9BACT</name>
<evidence type="ECO:0000313" key="7">
    <source>
        <dbReference type="Proteomes" id="UP000230108"/>
    </source>
</evidence>
<dbReference type="InterPro" id="IPR039653">
    <property type="entry name" value="Prenyltransferase"/>
</dbReference>
<dbReference type="CDD" id="cd13963">
    <property type="entry name" value="PT_UbiA_2"/>
    <property type="match status" value="1"/>
</dbReference>
<comment type="caution">
    <text evidence="6">The sequence shown here is derived from an EMBL/GenBank/DDBJ whole genome shotgun (WGS) entry which is preliminary data.</text>
</comment>
<dbReference type="GO" id="GO:0005886">
    <property type="term" value="C:plasma membrane"/>
    <property type="evidence" value="ECO:0007669"/>
    <property type="project" value="TreeGrafter"/>
</dbReference>
<evidence type="ECO:0008006" key="8">
    <source>
        <dbReference type="Google" id="ProtNLM"/>
    </source>
</evidence>
<dbReference type="Gene3D" id="1.10.357.140">
    <property type="entry name" value="UbiA prenyltransferase"/>
    <property type="match status" value="1"/>
</dbReference>
<dbReference type="Pfam" id="PF01040">
    <property type="entry name" value="UbiA"/>
    <property type="match status" value="1"/>
</dbReference>
<comment type="subcellular location">
    <subcellularLocation>
        <location evidence="1">Membrane</location>
        <topology evidence="1">Multi-pass membrane protein</topology>
    </subcellularLocation>
</comment>
<keyword evidence="3 5" id="KW-1133">Transmembrane helix</keyword>
<keyword evidence="4 5" id="KW-0472">Membrane</keyword>
<protein>
    <recommendedName>
        <fullName evidence="8">Decaprenyl-phosphate phosphoribosyltransferase</fullName>
    </recommendedName>
</protein>
<evidence type="ECO:0000256" key="3">
    <source>
        <dbReference type="ARBA" id="ARBA00022989"/>
    </source>
</evidence>
<evidence type="ECO:0000256" key="1">
    <source>
        <dbReference type="ARBA" id="ARBA00004141"/>
    </source>
</evidence>
<dbReference type="GO" id="GO:0009247">
    <property type="term" value="P:glycolipid biosynthetic process"/>
    <property type="evidence" value="ECO:0007669"/>
    <property type="project" value="TreeGrafter"/>
</dbReference>
<evidence type="ECO:0000313" key="6">
    <source>
        <dbReference type="EMBL" id="PIY68679.1"/>
    </source>
</evidence>
<evidence type="ECO:0000256" key="5">
    <source>
        <dbReference type="SAM" id="Phobius"/>
    </source>
</evidence>
<dbReference type="EMBL" id="PFLF01000099">
    <property type="protein sequence ID" value="PIY68679.1"/>
    <property type="molecule type" value="Genomic_DNA"/>
</dbReference>